<dbReference type="AlphaFoldDB" id="E4Z160"/>
<protein>
    <submittedName>
        <fullName evidence="1">Uncharacterized protein</fullName>
    </submittedName>
</protein>
<proteinExistence type="predicted"/>
<feature type="non-terminal residue" evidence="1">
    <location>
        <position position="1"/>
    </location>
</feature>
<name>E4Z160_OIKDI</name>
<reference evidence="1" key="1">
    <citation type="journal article" date="2010" name="Science">
        <title>Plasticity of animal genome architecture unmasked by rapid evolution of a pelagic tunicate.</title>
        <authorList>
            <person name="Denoeud F."/>
            <person name="Henriet S."/>
            <person name="Mungpakdee S."/>
            <person name="Aury J.M."/>
            <person name="Da Silva C."/>
            <person name="Brinkmann H."/>
            <person name="Mikhaleva J."/>
            <person name="Olsen L.C."/>
            <person name="Jubin C."/>
            <person name="Canestro C."/>
            <person name="Bouquet J.M."/>
            <person name="Danks G."/>
            <person name="Poulain J."/>
            <person name="Campsteijn C."/>
            <person name="Adamski M."/>
            <person name="Cross I."/>
            <person name="Yadetie F."/>
            <person name="Muffato M."/>
            <person name="Louis A."/>
            <person name="Butcher S."/>
            <person name="Tsagkogeorga G."/>
            <person name="Konrad A."/>
            <person name="Singh S."/>
            <person name="Jensen M.F."/>
            <person name="Cong E.H."/>
            <person name="Eikeseth-Otteraa H."/>
            <person name="Noel B."/>
            <person name="Anthouard V."/>
            <person name="Porcel B.M."/>
            <person name="Kachouri-Lafond R."/>
            <person name="Nishino A."/>
            <person name="Ugolini M."/>
            <person name="Chourrout P."/>
            <person name="Nishida H."/>
            <person name="Aasland R."/>
            <person name="Huzurbazar S."/>
            <person name="Westhof E."/>
            <person name="Delsuc F."/>
            <person name="Lehrach H."/>
            <person name="Reinhardt R."/>
            <person name="Weissenbach J."/>
            <person name="Roy S.W."/>
            <person name="Artiguenave F."/>
            <person name="Postlethwait J.H."/>
            <person name="Manak J.R."/>
            <person name="Thompson E.M."/>
            <person name="Jaillon O."/>
            <person name="Du Pasquier L."/>
            <person name="Boudinot P."/>
            <person name="Liberles D.A."/>
            <person name="Volff J.N."/>
            <person name="Philippe H."/>
            <person name="Lenhard B."/>
            <person name="Roest Crollius H."/>
            <person name="Wincker P."/>
            <person name="Chourrout D."/>
        </authorList>
    </citation>
    <scope>NUCLEOTIDE SEQUENCE [LARGE SCALE GENOMIC DNA]</scope>
</reference>
<sequence>LRLRLDLDSFRLMKGSMACDLFSVAVVMRVHRFLLNVLIPSNNVSDRYWRRGMSEYLRRLINFETYCASKKVGLFRKGRQKDVEQ</sequence>
<dbReference type="Proteomes" id="UP000011014">
    <property type="component" value="Unassembled WGS sequence"/>
</dbReference>
<organism evidence="1">
    <name type="scientific">Oikopleura dioica</name>
    <name type="common">Tunicate</name>
    <dbReference type="NCBI Taxonomy" id="34765"/>
    <lineage>
        <taxon>Eukaryota</taxon>
        <taxon>Metazoa</taxon>
        <taxon>Chordata</taxon>
        <taxon>Tunicata</taxon>
        <taxon>Appendicularia</taxon>
        <taxon>Copelata</taxon>
        <taxon>Oikopleuridae</taxon>
        <taxon>Oikopleura</taxon>
    </lineage>
</organism>
<gene>
    <name evidence="1" type="ORF">GSOID_T00023513001</name>
</gene>
<dbReference type="EMBL" id="FN656442">
    <property type="protein sequence ID" value="CBY41438.1"/>
    <property type="molecule type" value="Genomic_DNA"/>
</dbReference>
<evidence type="ECO:0000313" key="1">
    <source>
        <dbReference type="EMBL" id="CBY41438.1"/>
    </source>
</evidence>
<accession>E4Z160</accession>